<dbReference type="InterPro" id="IPR011333">
    <property type="entry name" value="SKP1/BTB/POZ_sf"/>
</dbReference>
<dbReference type="RefSeq" id="XP_007783833.1">
    <property type="nucleotide sequence ID" value="XM_007785643.1"/>
</dbReference>
<protein>
    <recommendedName>
        <fullName evidence="1">BTB domain-containing protein</fullName>
    </recommendedName>
</protein>
<evidence type="ECO:0000313" key="3">
    <source>
        <dbReference type="Proteomes" id="UP000016924"/>
    </source>
</evidence>
<dbReference type="OMA" id="AYRLEYV"/>
<keyword evidence="3" id="KW-1185">Reference proteome</keyword>
<sequence>MSKQQKPVGRLAASNNVMAAPGNLVVRPGLSRGNSDSGVPQVTAQHVIAPPSTPPGTSTRAHDGHLTELRAGQTAKVFKIHTETLKDRCPFFKDLLTSTPRPSADLLTFPDLDEFAFGLFTRWLYGSMLAGPSDFHSMQHYLCLYVLATRFAIERLKNEVMDHVRAYYRTSNMTAPAYRLEYVYHHTAGGNVMRQFLVTTAAYRFLIEKEPGQREPRLSDAMRGVIAKGGELAVDFVEACATLHTNGLEDVRRGPDCRFHEHMETKKCKVVPSEAYQG</sequence>
<accession>R7Z3L3</accession>
<dbReference type="SUPFAM" id="SSF54695">
    <property type="entry name" value="POZ domain"/>
    <property type="match status" value="1"/>
</dbReference>
<dbReference type="OrthoDB" id="194443at2759"/>
<dbReference type="AlphaFoldDB" id="R7Z3L3"/>
<dbReference type="GeneID" id="19905085"/>
<reference evidence="3" key="1">
    <citation type="submission" date="2012-06" db="EMBL/GenBank/DDBJ databases">
        <title>The genome sequence of Coniosporium apollinis CBS 100218.</title>
        <authorList>
            <consortium name="The Broad Institute Genome Sequencing Platform"/>
            <person name="Cuomo C."/>
            <person name="Gorbushina A."/>
            <person name="Noack S."/>
            <person name="Walker B."/>
            <person name="Young S.K."/>
            <person name="Zeng Q."/>
            <person name="Gargeya S."/>
            <person name="Fitzgerald M."/>
            <person name="Haas B."/>
            <person name="Abouelleil A."/>
            <person name="Alvarado L."/>
            <person name="Arachchi H.M."/>
            <person name="Berlin A.M."/>
            <person name="Chapman S.B."/>
            <person name="Goldberg J."/>
            <person name="Griggs A."/>
            <person name="Gujja S."/>
            <person name="Hansen M."/>
            <person name="Howarth C."/>
            <person name="Imamovic A."/>
            <person name="Larimer J."/>
            <person name="McCowan C."/>
            <person name="Montmayeur A."/>
            <person name="Murphy C."/>
            <person name="Neiman D."/>
            <person name="Pearson M."/>
            <person name="Priest M."/>
            <person name="Roberts A."/>
            <person name="Saif S."/>
            <person name="Shea T."/>
            <person name="Sisk P."/>
            <person name="Sykes S."/>
            <person name="Wortman J."/>
            <person name="Nusbaum C."/>
            <person name="Birren B."/>
        </authorList>
    </citation>
    <scope>NUCLEOTIDE SEQUENCE [LARGE SCALE GENOMIC DNA]</scope>
    <source>
        <strain evidence="3">CBS 100218</strain>
    </source>
</reference>
<organism evidence="2 3">
    <name type="scientific">Coniosporium apollinis (strain CBS 100218)</name>
    <name type="common">Rock-inhabiting black yeast</name>
    <dbReference type="NCBI Taxonomy" id="1168221"/>
    <lineage>
        <taxon>Eukaryota</taxon>
        <taxon>Fungi</taxon>
        <taxon>Dikarya</taxon>
        <taxon>Ascomycota</taxon>
        <taxon>Pezizomycotina</taxon>
        <taxon>Dothideomycetes</taxon>
        <taxon>Dothideomycetes incertae sedis</taxon>
        <taxon>Coniosporium</taxon>
    </lineage>
</organism>
<dbReference type="Gene3D" id="3.30.710.10">
    <property type="entry name" value="Potassium Channel Kv1.1, Chain A"/>
    <property type="match status" value="1"/>
</dbReference>
<evidence type="ECO:0000259" key="1">
    <source>
        <dbReference type="PROSITE" id="PS50097"/>
    </source>
</evidence>
<dbReference type="Proteomes" id="UP000016924">
    <property type="component" value="Unassembled WGS sequence"/>
</dbReference>
<name>R7Z3L3_CONA1</name>
<dbReference type="PANTHER" id="PTHR47843">
    <property type="entry name" value="BTB DOMAIN-CONTAINING PROTEIN-RELATED"/>
    <property type="match status" value="1"/>
</dbReference>
<dbReference type="EMBL" id="JH767598">
    <property type="protein sequence ID" value="EON68516.1"/>
    <property type="molecule type" value="Genomic_DNA"/>
</dbReference>
<dbReference type="InterPro" id="IPR000210">
    <property type="entry name" value="BTB/POZ_dom"/>
</dbReference>
<feature type="domain" description="BTB" evidence="1">
    <location>
        <begin position="69"/>
        <end position="133"/>
    </location>
</feature>
<gene>
    <name evidence="2" type="ORF">W97_07774</name>
</gene>
<dbReference type="HOGENOM" id="CLU_071623_0_0_1"/>
<proteinExistence type="predicted"/>
<dbReference type="PROSITE" id="PS50097">
    <property type="entry name" value="BTB"/>
    <property type="match status" value="1"/>
</dbReference>
<dbReference type="eggNOG" id="ENOG502SIWY">
    <property type="taxonomic scope" value="Eukaryota"/>
</dbReference>
<dbReference type="PANTHER" id="PTHR47843:SF2">
    <property type="entry name" value="BTB DOMAIN-CONTAINING PROTEIN"/>
    <property type="match status" value="1"/>
</dbReference>
<dbReference type="CDD" id="cd18186">
    <property type="entry name" value="BTB_POZ_ZBTB_KLHL-like"/>
    <property type="match status" value="1"/>
</dbReference>
<evidence type="ECO:0000313" key="2">
    <source>
        <dbReference type="EMBL" id="EON68516.1"/>
    </source>
</evidence>